<dbReference type="InterPro" id="IPR004843">
    <property type="entry name" value="Calcineurin-like_PHP"/>
</dbReference>
<comment type="similarity">
    <text evidence="1 2">Belongs to the 5'-nucleotidase family.</text>
</comment>
<dbReference type="EMBL" id="JAPFGC010000002">
    <property type="protein sequence ID" value="MDA0176884.1"/>
    <property type="molecule type" value="Genomic_DNA"/>
</dbReference>
<dbReference type="SUPFAM" id="SSF56300">
    <property type="entry name" value="Metallo-dependent phosphatases"/>
    <property type="match status" value="1"/>
</dbReference>
<dbReference type="Gene3D" id="3.60.21.10">
    <property type="match status" value="1"/>
</dbReference>
<name>A0ABT4RYI8_9FLAO</name>
<gene>
    <name evidence="4" type="ORF">OOZ35_05180</name>
</gene>
<evidence type="ECO:0000256" key="2">
    <source>
        <dbReference type="RuleBase" id="RU362119"/>
    </source>
</evidence>
<protein>
    <submittedName>
        <fullName evidence="4">Metallophosphatase</fullName>
    </submittedName>
</protein>
<comment type="caution">
    <text evidence="4">The sequence shown here is derived from an EMBL/GenBank/DDBJ whole genome shotgun (WGS) entry which is preliminary data.</text>
</comment>
<dbReference type="PROSITE" id="PS00785">
    <property type="entry name" value="5_NUCLEOTIDASE_1"/>
    <property type="match status" value="1"/>
</dbReference>
<dbReference type="InterPro" id="IPR006179">
    <property type="entry name" value="5_nucleotidase/apyrase"/>
</dbReference>
<proteinExistence type="inferred from homology"/>
<dbReference type="InterPro" id="IPR029052">
    <property type="entry name" value="Metallo-depent_PP-like"/>
</dbReference>
<keyword evidence="2" id="KW-0378">Hydrolase</keyword>
<dbReference type="InterPro" id="IPR006146">
    <property type="entry name" value="5'-Nucleotdase_CS"/>
</dbReference>
<keyword evidence="5" id="KW-1185">Reference proteome</keyword>
<dbReference type="Proteomes" id="UP001149142">
    <property type="component" value="Unassembled WGS sequence"/>
</dbReference>
<dbReference type="PANTHER" id="PTHR11575:SF24">
    <property type="entry name" value="5'-NUCLEOTIDASE"/>
    <property type="match status" value="1"/>
</dbReference>
<dbReference type="RefSeq" id="WP_270005237.1">
    <property type="nucleotide sequence ID" value="NZ_JAPFGC010000002.1"/>
</dbReference>
<dbReference type="PANTHER" id="PTHR11575">
    <property type="entry name" value="5'-NUCLEOTIDASE-RELATED"/>
    <property type="match status" value="1"/>
</dbReference>
<reference evidence="4" key="1">
    <citation type="submission" date="2022-11" db="EMBL/GenBank/DDBJ databases">
        <title>Refractory cell wall polysaccharides provide important carbon source for microbial heterotrophs in the hadal ocean.</title>
        <authorList>
            <person name="Zhu X."/>
        </authorList>
    </citation>
    <scope>NUCLEOTIDE SEQUENCE</scope>
    <source>
        <strain evidence="4">MTRN7</strain>
    </source>
</reference>
<dbReference type="Pfam" id="PF00149">
    <property type="entry name" value="Metallophos"/>
    <property type="match status" value="1"/>
</dbReference>
<evidence type="ECO:0000256" key="1">
    <source>
        <dbReference type="ARBA" id="ARBA00006654"/>
    </source>
</evidence>
<dbReference type="PRINTS" id="PR01607">
    <property type="entry name" value="APYRASEFAMLY"/>
</dbReference>
<accession>A0ABT4RYI8</accession>
<evidence type="ECO:0000313" key="4">
    <source>
        <dbReference type="EMBL" id="MDA0176884.1"/>
    </source>
</evidence>
<feature type="domain" description="Calcineurin-like phosphoesterase" evidence="3">
    <location>
        <begin position="36"/>
        <end position="254"/>
    </location>
</feature>
<evidence type="ECO:0000259" key="3">
    <source>
        <dbReference type="Pfam" id="PF00149"/>
    </source>
</evidence>
<organism evidence="4 5">
    <name type="scientific">Mesoflavibacter profundi</name>
    <dbReference type="NCBI Taxonomy" id="2708110"/>
    <lineage>
        <taxon>Bacteria</taxon>
        <taxon>Pseudomonadati</taxon>
        <taxon>Bacteroidota</taxon>
        <taxon>Flavobacteriia</taxon>
        <taxon>Flavobacteriales</taxon>
        <taxon>Flavobacteriaceae</taxon>
        <taxon>Mesoflavibacter</taxon>
    </lineage>
</organism>
<dbReference type="CDD" id="cd00845">
    <property type="entry name" value="MPP_UshA_N_like"/>
    <property type="match status" value="1"/>
</dbReference>
<evidence type="ECO:0000313" key="5">
    <source>
        <dbReference type="Proteomes" id="UP001149142"/>
    </source>
</evidence>
<sequence>MKRRDFIQQATAATAFATIGGYGFSSFTSKSAKKITILHTNDVHSHIDAFGPEDGRNANQGGVARRATLIESIRNENPNTLLLDAGDIFQGTPYFNYYGGELEFKLMSKLKYDAATIGNHDFDNGIDGLYAQLPHANFQFISANYDFKNTVMDTHVKPYQIFIKDGIKIGVFGIGIKLDGLVDKKMYKETVYLDPIETSQEMTRILKEQEQCDLVICLSHLGYHYRKTPEKISDLNLAKATKNIDLIIGGHTHTFLPKPTVAQNLEGKNVLVNQVGCYGINLGKIDFYFDADNSKSANGTSIIV</sequence>
<keyword evidence="2" id="KW-0547">Nucleotide-binding</keyword>